<dbReference type="InterPro" id="IPR013325">
    <property type="entry name" value="RNA_pol_sigma_r2"/>
</dbReference>
<dbReference type="GO" id="GO:0000428">
    <property type="term" value="C:DNA-directed RNA polymerase complex"/>
    <property type="evidence" value="ECO:0007669"/>
    <property type="project" value="UniProtKB-KW"/>
</dbReference>
<sequence length="291" mass="31615">MTTTDLAAEFTRQRPRLRAIAYRILGSHHDAEDAVQESWLRLQQADAGAIENLEAWLTVVVSRLSLDQVRSAASKHEDLDADLPAGSGDTGVEDEAVAADEVGAAMLVVLDALGPLERLAFVLHDIFGLSFERIAPIVERTPTAARQLASRARRRVREVDVEAERSRQREAVEAFLRASREGDFGTLLRLLDPEVELRADAEVVAAAAPYAEHGAPLLTTRARGADAVARVFAGRARETRWAEVDGLVGAAYAPDGTVQALYSVRIRNGRITRIDVMGATDVLADIPVTLH</sequence>
<evidence type="ECO:0000259" key="7">
    <source>
        <dbReference type="Pfam" id="PF08281"/>
    </source>
</evidence>
<dbReference type="InterPro" id="IPR013249">
    <property type="entry name" value="RNA_pol_sigma70_r4_t2"/>
</dbReference>
<dbReference type="GO" id="GO:0006352">
    <property type="term" value="P:DNA-templated transcription initiation"/>
    <property type="evidence" value="ECO:0007669"/>
    <property type="project" value="InterPro"/>
</dbReference>
<dbReference type="InterPro" id="IPR014284">
    <property type="entry name" value="RNA_pol_sigma-70_dom"/>
</dbReference>
<gene>
    <name evidence="8" type="primary">rpoE_16</name>
    <name evidence="8" type="ORF">Vau01_039350</name>
</gene>
<keyword evidence="4" id="KW-0731">Sigma factor</keyword>
<comment type="similarity">
    <text evidence="1">Belongs to the sigma-70 factor family. ECF subfamily.</text>
</comment>
<proteinExistence type="inferred from homology"/>
<dbReference type="RefSeq" id="WP_203994759.1">
    <property type="nucleotide sequence ID" value="NZ_BOPG01000024.1"/>
</dbReference>
<dbReference type="AlphaFoldDB" id="A0A8J3Z2K3"/>
<dbReference type="Pfam" id="PF04542">
    <property type="entry name" value="Sigma70_r2"/>
    <property type="match status" value="1"/>
</dbReference>
<dbReference type="InterPro" id="IPR013324">
    <property type="entry name" value="RNA_pol_sigma_r3/r4-like"/>
</dbReference>
<dbReference type="Proteomes" id="UP000612585">
    <property type="component" value="Unassembled WGS sequence"/>
</dbReference>
<evidence type="ECO:0000256" key="4">
    <source>
        <dbReference type="ARBA" id="ARBA00023082"/>
    </source>
</evidence>
<reference evidence="8" key="1">
    <citation type="submission" date="2021-01" db="EMBL/GenBank/DDBJ databases">
        <title>Whole genome shotgun sequence of Virgisporangium aurantiacum NBRC 16421.</title>
        <authorList>
            <person name="Komaki H."/>
            <person name="Tamura T."/>
        </authorList>
    </citation>
    <scope>NUCLEOTIDE SEQUENCE</scope>
    <source>
        <strain evidence="8">NBRC 16421</strain>
    </source>
</reference>
<keyword evidence="9" id="KW-1185">Reference proteome</keyword>
<organism evidence="8 9">
    <name type="scientific">Virgisporangium aurantiacum</name>
    <dbReference type="NCBI Taxonomy" id="175570"/>
    <lineage>
        <taxon>Bacteria</taxon>
        <taxon>Bacillati</taxon>
        <taxon>Actinomycetota</taxon>
        <taxon>Actinomycetes</taxon>
        <taxon>Micromonosporales</taxon>
        <taxon>Micromonosporaceae</taxon>
        <taxon>Virgisporangium</taxon>
    </lineage>
</organism>
<evidence type="ECO:0000313" key="8">
    <source>
        <dbReference type="EMBL" id="GIJ56419.1"/>
    </source>
</evidence>
<protein>
    <submittedName>
        <fullName evidence="8">DNA-directed RNA polymerase sigma-70 factor</fullName>
    </submittedName>
</protein>
<keyword evidence="5" id="KW-0804">Transcription</keyword>
<dbReference type="SUPFAM" id="SSF54427">
    <property type="entry name" value="NTF2-like"/>
    <property type="match status" value="1"/>
</dbReference>
<comment type="subunit">
    <text evidence="2">Interacts transiently with the RNA polymerase catalytic core formed by RpoA, RpoB, RpoC and RpoZ (2 alpha, 1 beta, 1 beta' and 1 omega subunit) to form the RNA polymerase holoenzyme that can initiate transcription.</text>
</comment>
<dbReference type="InterPro" id="IPR032710">
    <property type="entry name" value="NTF2-like_dom_sf"/>
</dbReference>
<dbReference type="SUPFAM" id="SSF88659">
    <property type="entry name" value="Sigma3 and sigma4 domains of RNA polymerase sigma factors"/>
    <property type="match status" value="1"/>
</dbReference>
<dbReference type="PANTHER" id="PTHR30173">
    <property type="entry name" value="SIGMA 19 FACTOR"/>
    <property type="match status" value="1"/>
</dbReference>
<dbReference type="Pfam" id="PF08281">
    <property type="entry name" value="Sigma70_r4_2"/>
    <property type="match status" value="1"/>
</dbReference>
<evidence type="ECO:0000256" key="5">
    <source>
        <dbReference type="ARBA" id="ARBA00023163"/>
    </source>
</evidence>
<dbReference type="InterPro" id="IPR007627">
    <property type="entry name" value="RNA_pol_sigma70_r2"/>
</dbReference>
<feature type="domain" description="RNA polymerase sigma factor 70 region 4 type 2" evidence="7">
    <location>
        <begin position="107"/>
        <end position="155"/>
    </location>
</feature>
<evidence type="ECO:0000256" key="1">
    <source>
        <dbReference type="ARBA" id="ARBA00010641"/>
    </source>
</evidence>
<keyword evidence="8" id="KW-0240">DNA-directed RNA polymerase</keyword>
<dbReference type="InterPro" id="IPR052704">
    <property type="entry name" value="ECF_Sigma-70_Domain"/>
</dbReference>
<dbReference type="SUPFAM" id="SSF88946">
    <property type="entry name" value="Sigma2 domain of RNA polymerase sigma factors"/>
    <property type="match status" value="1"/>
</dbReference>
<dbReference type="GO" id="GO:0016987">
    <property type="term" value="F:sigma factor activity"/>
    <property type="evidence" value="ECO:0007669"/>
    <property type="project" value="UniProtKB-KW"/>
</dbReference>
<evidence type="ECO:0000256" key="2">
    <source>
        <dbReference type="ARBA" id="ARBA00011344"/>
    </source>
</evidence>
<evidence type="ECO:0000259" key="6">
    <source>
        <dbReference type="Pfam" id="PF04542"/>
    </source>
</evidence>
<dbReference type="Gene3D" id="1.10.10.10">
    <property type="entry name" value="Winged helix-like DNA-binding domain superfamily/Winged helix DNA-binding domain"/>
    <property type="match status" value="1"/>
</dbReference>
<accession>A0A8J3Z2K3</accession>
<dbReference type="Gene3D" id="3.10.450.50">
    <property type="match status" value="1"/>
</dbReference>
<dbReference type="GO" id="GO:0003677">
    <property type="term" value="F:DNA binding"/>
    <property type="evidence" value="ECO:0007669"/>
    <property type="project" value="InterPro"/>
</dbReference>
<dbReference type="NCBIfam" id="TIGR02937">
    <property type="entry name" value="sigma70-ECF"/>
    <property type="match status" value="1"/>
</dbReference>
<feature type="domain" description="RNA polymerase sigma-70 region 2" evidence="6">
    <location>
        <begin position="11"/>
        <end position="73"/>
    </location>
</feature>
<dbReference type="Gene3D" id="1.10.1740.10">
    <property type="match status" value="1"/>
</dbReference>
<evidence type="ECO:0000256" key="3">
    <source>
        <dbReference type="ARBA" id="ARBA00023015"/>
    </source>
</evidence>
<name>A0A8J3Z2K3_9ACTN</name>
<dbReference type="PANTHER" id="PTHR30173:SF43">
    <property type="entry name" value="ECF RNA POLYMERASE SIGMA FACTOR SIGI-RELATED"/>
    <property type="match status" value="1"/>
</dbReference>
<dbReference type="InterPro" id="IPR036388">
    <property type="entry name" value="WH-like_DNA-bd_sf"/>
</dbReference>
<keyword evidence="3" id="KW-0805">Transcription regulation</keyword>
<comment type="caution">
    <text evidence="8">The sequence shown here is derived from an EMBL/GenBank/DDBJ whole genome shotgun (WGS) entry which is preliminary data.</text>
</comment>
<evidence type="ECO:0000313" key="9">
    <source>
        <dbReference type="Proteomes" id="UP000612585"/>
    </source>
</evidence>
<dbReference type="EMBL" id="BOPG01000024">
    <property type="protein sequence ID" value="GIJ56419.1"/>
    <property type="molecule type" value="Genomic_DNA"/>
</dbReference>